<keyword evidence="3" id="KW-0378">Hydrolase</keyword>
<evidence type="ECO:0000259" key="4">
    <source>
        <dbReference type="Pfam" id="PF07687"/>
    </source>
</evidence>
<accession>A0A1G6ZGN9</accession>
<dbReference type="GO" id="GO:0008233">
    <property type="term" value="F:peptidase activity"/>
    <property type="evidence" value="ECO:0007669"/>
    <property type="project" value="UniProtKB-KW"/>
</dbReference>
<name>A0A1G6ZGN9_9PSEU</name>
<organism evidence="5 6">
    <name type="scientific">Actinokineospora iranica</name>
    <dbReference type="NCBI Taxonomy" id="1271860"/>
    <lineage>
        <taxon>Bacteria</taxon>
        <taxon>Bacillati</taxon>
        <taxon>Actinomycetota</taxon>
        <taxon>Actinomycetes</taxon>
        <taxon>Pseudonocardiales</taxon>
        <taxon>Pseudonocardiaceae</taxon>
        <taxon>Actinokineospora</taxon>
    </lineage>
</organism>
<dbReference type="PANTHER" id="PTHR43270:SF12">
    <property type="entry name" value="SUCCINYL-DIAMINOPIMELATE DESUCCINYLASE"/>
    <property type="match status" value="1"/>
</dbReference>
<dbReference type="AlphaFoldDB" id="A0A1G6ZGN9"/>
<dbReference type="Gene3D" id="3.30.70.360">
    <property type="match status" value="1"/>
</dbReference>
<dbReference type="PANTHER" id="PTHR43270">
    <property type="entry name" value="BETA-ALA-HIS DIPEPTIDASE"/>
    <property type="match status" value="1"/>
</dbReference>
<proteinExistence type="predicted"/>
<evidence type="ECO:0000256" key="2">
    <source>
        <dbReference type="ARBA" id="ARBA00022723"/>
    </source>
</evidence>
<dbReference type="EMBL" id="FMZZ01000031">
    <property type="protein sequence ID" value="SDE01622.1"/>
    <property type="molecule type" value="Genomic_DNA"/>
</dbReference>
<dbReference type="GO" id="GO:0046872">
    <property type="term" value="F:metal ion binding"/>
    <property type="evidence" value="ECO:0007669"/>
    <property type="project" value="UniProtKB-KW"/>
</dbReference>
<keyword evidence="2" id="KW-0479">Metal-binding</keyword>
<protein>
    <submittedName>
        <fullName evidence="5">Acetylornithine deacetylase/Succinyl-diaminopimelate desuccinylase</fullName>
    </submittedName>
</protein>
<evidence type="ECO:0000313" key="6">
    <source>
        <dbReference type="Proteomes" id="UP000199501"/>
    </source>
</evidence>
<evidence type="ECO:0000256" key="1">
    <source>
        <dbReference type="ARBA" id="ARBA00022670"/>
    </source>
</evidence>
<dbReference type="RefSeq" id="WP_175483117.1">
    <property type="nucleotide sequence ID" value="NZ_FMZZ01000031.1"/>
</dbReference>
<dbReference type="Gene3D" id="3.40.630.10">
    <property type="entry name" value="Zn peptidases"/>
    <property type="match status" value="1"/>
</dbReference>
<sequence>MSRTLSEPRTLQDLPRIIGELMPQLHEDLKALVRLMGYAACPEGVRQTREKVIDLFEKAEIAHIEEFVVEADDKKTTPLVYGEHPAVVPGDSGGGRAMASTVLLYAHYDVQPPGTGWTVTEPFVPKEVPEQDDTRLYGRGSADDKSGVLMHLAMLRAFKRGLPVNLKILIEGEEEIGTGILEKYLVEHPDDKRFHADYIVVADTGNVRRGMPTVTTSLRGFVALNVTVRTLEAPVHSGMYGGPAPDAFMALVRMLATLHDDKGDVAVELDKQDLGWEPVDEKQYRADAGVRPNVSLIGTESLQKRLYGKPSINVTGLDGVPALSQAINVLRPTATAKVSVRLAPNQDPETAYTKLVEHFRKVRPWGVDLEFSPPSGGSGFHADPSGPWLGLAQDALRSAYPKAPRVAQTGQGGSIPLVNSFKTVNPRAEILLWGCEEPRCAIHAPNESVSYAEFEAMTLAQALLLQMGAPGGPDNT</sequence>
<dbReference type="STRING" id="1271860.SAMN05216174_1318"/>
<keyword evidence="1" id="KW-0645">Protease</keyword>
<reference evidence="6" key="1">
    <citation type="submission" date="2016-10" db="EMBL/GenBank/DDBJ databases">
        <authorList>
            <person name="Varghese N."/>
            <person name="Submissions S."/>
        </authorList>
    </citation>
    <scope>NUCLEOTIDE SEQUENCE [LARGE SCALE GENOMIC DNA]</scope>
    <source>
        <strain evidence="6">IBRC-M 10403</strain>
    </source>
</reference>
<dbReference type="InterPro" id="IPR002933">
    <property type="entry name" value="Peptidase_M20"/>
</dbReference>
<dbReference type="Proteomes" id="UP000199501">
    <property type="component" value="Unassembled WGS sequence"/>
</dbReference>
<gene>
    <name evidence="5" type="ORF">SAMN05216174_1318</name>
</gene>
<evidence type="ECO:0000313" key="5">
    <source>
        <dbReference type="EMBL" id="SDE01622.1"/>
    </source>
</evidence>
<evidence type="ECO:0000256" key="3">
    <source>
        <dbReference type="ARBA" id="ARBA00022801"/>
    </source>
</evidence>
<dbReference type="InterPro" id="IPR011650">
    <property type="entry name" value="Peptidase_M20_dimer"/>
</dbReference>
<dbReference type="GO" id="GO:0006508">
    <property type="term" value="P:proteolysis"/>
    <property type="evidence" value="ECO:0007669"/>
    <property type="project" value="UniProtKB-KW"/>
</dbReference>
<dbReference type="Pfam" id="PF07687">
    <property type="entry name" value="M20_dimer"/>
    <property type="match status" value="1"/>
</dbReference>
<dbReference type="SUPFAM" id="SSF53187">
    <property type="entry name" value="Zn-dependent exopeptidases"/>
    <property type="match status" value="1"/>
</dbReference>
<keyword evidence="6" id="KW-1185">Reference proteome</keyword>
<dbReference type="NCBIfam" id="NF005914">
    <property type="entry name" value="PRK07907.1"/>
    <property type="match status" value="1"/>
</dbReference>
<dbReference type="InterPro" id="IPR051458">
    <property type="entry name" value="Cyt/Met_Dipeptidase"/>
</dbReference>
<feature type="domain" description="Peptidase M20 dimerisation" evidence="4">
    <location>
        <begin position="218"/>
        <end position="364"/>
    </location>
</feature>
<dbReference type="Pfam" id="PF01546">
    <property type="entry name" value="Peptidase_M20"/>
    <property type="match status" value="1"/>
</dbReference>